<dbReference type="Proteomes" id="UP000754883">
    <property type="component" value="Unassembled WGS sequence"/>
</dbReference>
<evidence type="ECO:0000313" key="3">
    <source>
        <dbReference type="EMBL" id="CAG9973883.1"/>
    </source>
</evidence>
<keyword evidence="2" id="KW-1133">Transmembrane helix</keyword>
<accession>A0A9N9XTL5</accession>
<feature type="region of interest" description="Disordered" evidence="1">
    <location>
        <begin position="1"/>
        <end position="42"/>
    </location>
</feature>
<feature type="transmembrane region" description="Helical" evidence="2">
    <location>
        <begin position="102"/>
        <end position="121"/>
    </location>
</feature>
<feature type="transmembrane region" description="Helical" evidence="2">
    <location>
        <begin position="519"/>
        <end position="544"/>
    </location>
</feature>
<protein>
    <submittedName>
        <fullName evidence="3">Uncharacterized protein</fullName>
    </submittedName>
</protein>
<feature type="transmembrane region" description="Helical" evidence="2">
    <location>
        <begin position="60"/>
        <end position="82"/>
    </location>
</feature>
<organism evidence="3 4">
    <name type="scientific">Clonostachys byssicola</name>
    <dbReference type="NCBI Taxonomy" id="160290"/>
    <lineage>
        <taxon>Eukaryota</taxon>
        <taxon>Fungi</taxon>
        <taxon>Dikarya</taxon>
        <taxon>Ascomycota</taxon>
        <taxon>Pezizomycotina</taxon>
        <taxon>Sordariomycetes</taxon>
        <taxon>Hypocreomycetidae</taxon>
        <taxon>Hypocreales</taxon>
        <taxon>Bionectriaceae</taxon>
        <taxon>Clonostachys</taxon>
    </lineage>
</organism>
<keyword evidence="2" id="KW-0812">Transmembrane</keyword>
<name>A0A9N9XTL5_9HYPO</name>
<dbReference type="EMBL" id="CABFNO020001247">
    <property type="protein sequence ID" value="CAG9973883.1"/>
    <property type="molecule type" value="Genomic_DNA"/>
</dbReference>
<evidence type="ECO:0000313" key="4">
    <source>
        <dbReference type="Proteomes" id="UP000754883"/>
    </source>
</evidence>
<gene>
    <name evidence="3" type="ORF">CBYS24578_00011628</name>
</gene>
<keyword evidence="2" id="KW-0472">Membrane</keyword>
<evidence type="ECO:0000256" key="1">
    <source>
        <dbReference type="SAM" id="MobiDB-lite"/>
    </source>
</evidence>
<evidence type="ECO:0000256" key="2">
    <source>
        <dbReference type="SAM" id="Phobius"/>
    </source>
</evidence>
<reference evidence="4" key="1">
    <citation type="submission" date="2019-06" db="EMBL/GenBank/DDBJ databases">
        <authorList>
            <person name="Broberg M."/>
        </authorList>
    </citation>
    <scope>NUCLEOTIDE SEQUENCE [LARGE SCALE GENOMIC DNA]</scope>
</reference>
<comment type="caution">
    <text evidence="3">The sequence shown here is derived from an EMBL/GenBank/DDBJ whole genome shotgun (WGS) entry which is preliminary data.</text>
</comment>
<keyword evidence="4" id="KW-1185">Reference proteome</keyword>
<sequence>MSASPPIETERIPLEDQANAAAGSSDTLNGRPSSPPTQEQAPSIRWRDLKRKLRPLRGVILAWVAFSVFSVIFSAFVVYVLLRGNVRVGGVTFDASTSNLLVSIFSQISVILGDALIRDLLGVIRLALAKRDRGVSALTYFVIGPASAWTEAARHAVLTKFYRLNLWCDFRVVLPIMGLALGSVIKFQAQFDYHFAPTNTNMTVYAGLIPIRIMVVDSPLLTTADLSMYFYSLTSSLLLDSRYAIQHRFPGCSQEGCRSILLPGGLETARRYDPLLKHTVFEGGMFDGADSIQIEHAPGMLATFERLPANFSFDPAGCTYAGERINNTLVMCAQQLGQSLAVGWAACPIKEYSARHCSPEVTWTSGPIQYSTNVSVFEQYTRTTYNRNNFSIVNTELTSPVGESQITLKEDEYRRIFRKVLNANTTRRSDLSNMDALVHSITWLHRTYDNSFPDDQQSVLTSLHNFIGVSLQFMVTAVQFANYTVNVGGGTDTTLALPDKMVTSAVSGRSMQKLSIQPWTGVIFIVTEGLIIVFTALAIFLILWGVERLPDKSATAEIDILRNTNEMRAAPQRNIRRWGWWPFRGARNEVEPSVPDLEERERFLDMAQSLAQNEPSPIQPRSFWGRFRRVFRHTMDKERDLLQWVVFLPDTPDIETEVEVVEVEDSHEILEDGLSQPLQAERTVSSIS</sequence>
<reference evidence="3 4" key="2">
    <citation type="submission" date="2021-10" db="EMBL/GenBank/DDBJ databases">
        <authorList>
            <person name="Piombo E."/>
        </authorList>
    </citation>
    <scope>NUCLEOTIDE SEQUENCE [LARGE SCALE GENOMIC DNA]</scope>
</reference>
<dbReference type="OrthoDB" id="5139479at2759"/>
<feature type="compositionally biased region" description="Polar residues" evidence="1">
    <location>
        <begin position="22"/>
        <end position="41"/>
    </location>
</feature>
<proteinExistence type="predicted"/>
<dbReference type="AlphaFoldDB" id="A0A9N9XTL5"/>